<proteinExistence type="predicted"/>
<evidence type="ECO:0000256" key="1">
    <source>
        <dbReference type="SAM" id="MobiDB-lite"/>
    </source>
</evidence>
<reference evidence="2" key="1">
    <citation type="submission" date="2018-11" db="EMBL/GenBank/DDBJ databases">
        <authorList>
            <consortium name="Pathogen Informatics"/>
        </authorList>
    </citation>
    <scope>NUCLEOTIDE SEQUENCE</scope>
</reference>
<organism evidence="2 3">
    <name type="scientific">Protopolystoma xenopodis</name>
    <dbReference type="NCBI Taxonomy" id="117903"/>
    <lineage>
        <taxon>Eukaryota</taxon>
        <taxon>Metazoa</taxon>
        <taxon>Spiralia</taxon>
        <taxon>Lophotrochozoa</taxon>
        <taxon>Platyhelminthes</taxon>
        <taxon>Monogenea</taxon>
        <taxon>Polyopisthocotylea</taxon>
        <taxon>Polystomatidea</taxon>
        <taxon>Polystomatidae</taxon>
        <taxon>Protopolystoma</taxon>
    </lineage>
</organism>
<sequence>MSGEGSHPPSDRTRLGWPFDATRMCWGRQGRRCLCGTTLLLGLSCAESRTPTSSAASIFLFVPTTTAASSSRCSGLASPTPLHASHLPPTAAVAATSPTTEIATRSDALRRQQLSSHQSFDLCLASQPRRVFCRLVVRTRLDSLRLATVDRQLRVGRPHAGPQAFGRVGLACVAGLAGLADADGGLDQRRPTGSTTTATALSPTPAPTRLRLDSVWPRWVETRRPSRPACKTGRGAGRCRSDETWASRGRGARLDGPSVSVGPAATRPPRHGYSRPAAAGRSRV</sequence>
<gene>
    <name evidence="2" type="ORF">PXEA_LOCUS20888</name>
</gene>
<dbReference type="AlphaFoldDB" id="A0A448X408"/>
<evidence type="ECO:0000313" key="2">
    <source>
        <dbReference type="EMBL" id="VEL27448.1"/>
    </source>
</evidence>
<accession>A0A448X408</accession>
<feature type="region of interest" description="Disordered" evidence="1">
    <location>
        <begin position="183"/>
        <end position="206"/>
    </location>
</feature>
<name>A0A448X408_9PLAT</name>
<evidence type="ECO:0000313" key="3">
    <source>
        <dbReference type="Proteomes" id="UP000784294"/>
    </source>
</evidence>
<comment type="caution">
    <text evidence="2">The sequence shown here is derived from an EMBL/GenBank/DDBJ whole genome shotgun (WGS) entry which is preliminary data.</text>
</comment>
<keyword evidence="3" id="KW-1185">Reference proteome</keyword>
<feature type="region of interest" description="Disordered" evidence="1">
    <location>
        <begin position="223"/>
        <end position="284"/>
    </location>
</feature>
<dbReference type="Proteomes" id="UP000784294">
    <property type="component" value="Unassembled WGS sequence"/>
</dbReference>
<protein>
    <submittedName>
        <fullName evidence="2">Uncharacterized protein</fullName>
    </submittedName>
</protein>
<dbReference type="EMBL" id="CAAALY010087338">
    <property type="protein sequence ID" value="VEL27448.1"/>
    <property type="molecule type" value="Genomic_DNA"/>
</dbReference>